<keyword evidence="2" id="KW-0238">DNA-binding</keyword>
<accession>A0ABW6SH37</accession>
<name>A0ABW6SH37_9ACTN</name>
<sequence>MTDFGDFANIDIEQLMRRGDQQIEQMQQFERVMSDLVGRAQDEDRLVTVEYAGAGLRELELHPKAMRLSSGELAEKIKETIRAAAEDMQRQVEEASEEVFGKENDPMKLLKDPDAAMDRVREAEGLYNRTFDDVMTELGRIRNRLEGA</sequence>
<evidence type="ECO:0000313" key="3">
    <source>
        <dbReference type="Proteomes" id="UP001602013"/>
    </source>
</evidence>
<dbReference type="Gene3D" id="3.30.1310.10">
    <property type="entry name" value="Nucleoid-associated protein YbaB-like domain"/>
    <property type="match status" value="1"/>
</dbReference>
<dbReference type="InterPro" id="IPR036894">
    <property type="entry name" value="YbaB-like_sf"/>
</dbReference>
<dbReference type="Proteomes" id="UP001602013">
    <property type="component" value="Unassembled WGS sequence"/>
</dbReference>
<dbReference type="RefSeq" id="WP_387408332.1">
    <property type="nucleotide sequence ID" value="NZ_JBIASD010000001.1"/>
</dbReference>
<dbReference type="EMBL" id="JBIASD010000001">
    <property type="protein sequence ID" value="MFF3664255.1"/>
    <property type="molecule type" value="Genomic_DNA"/>
</dbReference>
<evidence type="ECO:0000256" key="1">
    <source>
        <dbReference type="SAM" id="MobiDB-lite"/>
    </source>
</evidence>
<dbReference type="GO" id="GO:0003677">
    <property type="term" value="F:DNA binding"/>
    <property type="evidence" value="ECO:0007669"/>
    <property type="project" value="UniProtKB-KW"/>
</dbReference>
<feature type="region of interest" description="Disordered" evidence="1">
    <location>
        <begin position="89"/>
        <end position="109"/>
    </location>
</feature>
<gene>
    <name evidence="2" type="ORF">ACFYXI_01580</name>
</gene>
<keyword evidence="3" id="KW-1185">Reference proteome</keyword>
<comment type="caution">
    <text evidence="2">The sequence shown here is derived from an EMBL/GenBank/DDBJ whole genome shotgun (WGS) entry which is preliminary data.</text>
</comment>
<reference evidence="2 3" key="1">
    <citation type="submission" date="2024-10" db="EMBL/GenBank/DDBJ databases">
        <title>The Natural Products Discovery Center: Release of the First 8490 Sequenced Strains for Exploring Actinobacteria Biosynthetic Diversity.</title>
        <authorList>
            <person name="Kalkreuter E."/>
            <person name="Kautsar S.A."/>
            <person name="Yang D."/>
            <person name="Bader C.D."/>
            <person name="Teijaro C.N."/>
            <person name="Fluegel L."/>
            <person name="Davis C.M."/>
            <person name="Simpson J.R."/>
            <person name="Lauterbach L."/>
            <person name="Steele A.D."/>
            <person name="Gui C."/>
            <person name="Meng S."/>
            <person name="Li G."/>
            <person name="Viehrig K."/>
            <person name="Ye F."/>
            <person name="Su P."/>
            <person name="Kiefer A.F."/>
            <person name="Nichols A."/>
            <person name="Cepeda A.J."/>
            <person name="Yan W."/>
            <person name="Fan B."/>
            <person name="Jiang Y."/>
            <person name="Adhikari A."/>
            <person name="Zheng C.-J."/>
            <person name="Schuster L."/>
            <person name="Cowan T.M."/>
            <person name="Smanski M.J."/>
            <person name="Chevrette M.G."/>
            <person name="De Carvalho L.P.S."/>
            <person name="Shen B."/>
        </authorList>
    </citation>
    <scope>NUCLEOTIDE SEQUENCE [LARGE SCALE GENOMIC DNA]</scope>
    <source>
        <strain evidence="2 3">NPDC002173</strain>
    </source>
</reference>
<organism evidence="2 3">
    <name type="scientific">Microtetraspora malaysiensis</name>
    <dbReference type="NCBI Taxonomy" id="161358"/>
    <lineage>
        <taxon>Bacteria</taxon>
        <taxon>Bacillati</taxon>
        <taxon>Actinomycetota</taxon>
        <taxon>Actinomycetes</taxon>
        <taxon>Streptosporangiales</taxon>
        <taxon>Streptosporangiaceae</taxon>
        <taxon>Microtetraspora</taxon>
    </lineage>
</organism>
<proteinExistence type="predicted"/>
<protein>
    <submittedName>
        <fullName evidence="2">YbaB/EbfC family DNA-binding protein</fullName>
    </submittedName>
</protein>
<evidence type="ECO:0000313" key="2">
    <source>
        <dbReference type="EMBL" id="MFF3664255.1"/>
    </source>
</evidence>